<dbReference type="PANTHER" id="PTHR30204:SF93">
    <property type="entry name" value="HTH MERR-TYPE DOMAIN-CONTAINING PROTEIN"/>
    <property type="match status" value="1"/>
</dbReference>
<evidence type="ECO:0000313" key="3">
    <source>
        <dbReference type="EMBL" id="TWH65884.1"/>
    </source>
</evidence>
<dbReference type="SMART" id="SM00422">
    <property type="entry name" value="HTH_MERR"/>
    <property type="match status" value="1"/>
</dbReference>
<dbReference type="RefSeq" id="WP_145773107.1">
    <property type="nucleotide sequence ID" value="NZ_BAAATQ010000338.1"/>
</dbReference>
<sequence>MTDRTELYTIGQLARRTGLTVRTIRFWSDLGLLPPTTRTSGNYRLYDAPAVARLDLLRTLRDLGIGLDAARRILDRQESVADVAGAHVRALDAEIRMLRLRRAVLRSVARRGGTTEELKLMTDLARLSAEERQRIVDDFVADVFAGIPADAPGAGLAGAMRALPAELPDDPSDAEVDAWLELAGLVADPAFRERVRQMALAGAAGDSTVELSPASVERAREALAAGLAPESPEAAAVLAQLVDPALTGRERAALADRLATFTDRRVERYWQLVGVLNRRLPFPSSVPAVEWLIAALRAPR</sequence>
<dbReference type="PANTHER" id="PTHR30204">
    <property type="entry name" value="REDOX-CYCLING DRUG-SENSING TRANSCRIPTIONAL ACTIVATOR SOXR"/>
    <property type="match status" value="1"/>
</dbReference>
<accession>A0A562I5A9</accession>
<reference evidence="3 4" key="1">
    <citation type="submission" date="2019-07" db="EMBL/GenBank/DDBJ databases">
        <title>R&amp;d 2014.</title>
        <authorList>
            <person name="Klenk H.-P."/>
        </authorList>
    </citation>
    <scope>NUCLEOTIDE SEQUENCE [LARGE SCALE GENOMIC DNA]</scope>
    <source>
        <strain evidence="3 4">DSM 43868</strain>
    </source>
</reference>
<dbReference type="InterPro" id="IPR047057">
    <property type="entry name" value="MerR_fam"/>
</dbReference>
<keyword evidence="1 3" id="KW-0238">DNA-binding</keyword>
<dbReference type="AlphaFoldDB" id="A0A562I5A9"/>
<dbReference type="Gene3D" id="1.10.1660.10">
    <property type="match status" value="1"/>
</dbReference>
<dbReference type="EMBL" id="VLKE01000001">
    <property type="protein sequence ID" value="TWH65884.1"/>
    <property type="molecule type" value="Genomic_DNA"/>
</dbReference>
<comment type="caution">
    <text evidence="3">The sequence shown here is derived from an EMBL/GenBank/DDBJ whole genome shotgun (WGS) entry which is preliminary data.</text>
</comment>
<name>A0A562I5A9_MICOL</name>
<protein>
    <submittedName>
        <fullName evidence="3">DNA-binding transcriptional MerR regulator</fullName>
    </submittedName>
</protein>
<organism evidence="3 4">
    <name type="scientific">Micromonospora olivasterospora</name>
    <dbReference type="NCBI Taxonomy" id="1880"/>
    <lineage>
        <taxon>Bacteria</taxon>
        <taxon>Bacillati</taxon>
        <taxon>Actinomycetota</taxon>
        <taxon>Actinomycetes</taxon>
        <taxon>Micromonosporales</taxon>
        <taxon>Micromonosporaceae</taxon>
        <taxon>Micromonospora</taxon>
    </lineage>
</organism>
<dbReference type="InterPro" id="IPR009061">
    <property type="entry name" value="DNA-bd_dom_put_sf"/>
</dbReference>
<evidence type="ECO:0000256" key="1">
    <source>
        <dbReference type="ARBA" id="ARBA00023125"/>
    </source>
</evidence>
<dbReference type="OrthoDB" id="9809391at2"/>
<dbReference type="PROSITE" id="PS50937">
    <property type="entry name" value="HTH_MERR_2"/>
    <property type="match status" value="1"/>
</dbReference>
<proteinExistence type="predicted"/>
<dbReference type="GO" id="GO:0003677">
    <property type="term" value="F:DNA binding"/>
    <property type="evidence" value="ECO:0007669"/>
    <property type="project" value="UniProtKB-KW"/>
</dbReference>
<dbReference type="Pfam" id="PF13411">
    <property type="entry name" value="MerR_1"/>
    <property type="match status" value="1"/>
</dbReference>
<feature type="domain" description="HTH merR-type" evidence="2">
    <location>
        <begin position="7"/>
        <end position="76"/>
    </location>
</feature>
<dbReference type="GO" id="GO:0003700">
    <property type="term" value="F:DNA-binding transcription factor activity"/>
    <property type="evidence" value="ECO:0007669"/>
    <property type="project" value="InterPro"/>
</dbReference>
<dbReference type="PRINTS" id="PR00040">
    <property type="entry name" value="HTHMERR"/>
</dbReference>
<evidence type="ECO:0000259" key="2">
    <source>
        <dbReference type="PROSITE" id="PS50937"/>
    </source>
</evidence>
<gene>
    <name evidence="3" type="ORF">JD77_00824</name>
</gene>
<dbReference type="CDD" id="cd00592">
    <property type="entry name" value="HTH_MerR-like"/>
    <property type="match status" value="1"/>
</dbReference>
<keyword evidence="4" id="KW-1185">Reference proteome</keyword>
<dbReference type="Proteomes" id="UP000319825">
    <property type="component" value="Unassembled WGS sequence"/>
</dbReference>
<dbReference type="SUPFAM" id="SSF46955">
    <property type="entry name" value="Putative DNA-binding domain"/>
    <property type="match status" value="1"/>
</dbReference>
<evidence type="ECO:0000313" key="4">
    <source>
        <dbReference type="Proteomes" id="UP000319825"/>
    </source>
</evidence>
<dbReference type="InterPro" id="IPR000551">
    <property type="entry name" value="MerR-type_HTH_dom"/>
</dbReference>